<gene>
    <name evidence="6" type="primary">ywqE</name>
    <name evidence="6" type="ORF">CLPUN_30430</name>
</gene>
<dbReference type="PANTHER" id="PTHR39181">
    <property type="entry name" value="TYROSINE-PROTEIN PHOSPHATASE YWQE"/>
    <property type="match status" value="1"/>
</dbReference>
<sequence>MIDIHSHILPQIDDGAENTDMTLEMLRNAVKNGTEKIVATPHYSFRYGSTPIIEVKDYVNKLNCLMKEKNIRIEIYSGQEVYLSESTLEYYLEGNIGTINDSKYMLTECSINKFNEHIFDVIYELKIRGVIPIIAHPERYNPVIENILYINKFIENGCLFQMNSGSVLGLFGQRVKLVAEIFLKNGIYNFIGSDAHNNINRTTGLAKAINLSNNINAESEKNFMNNASKLIENKDIKFSGQKIKEKKSIFHFLNKTKKKAYYN</sequence>
<comment type="caution">
    <text evidence="6">The sequence shown here is derived from an EMBL/GenBank/DDBJ whole genome shotgun (WGS) entry which is preliminary data.</text>
</comment>
<keyword evidence="4" id="KW-0904">Protein phosphatase</keyword>
<protein>
    <recommendedName>
        <fullName evidence="2">protein-tyrosine-phosphatase</fullName>
        <ecNumber evidence="2">3.1.3.48</ecNumber>
    </recommendedName>
</protein>
<evidence type="ECO:0000256" key="4">
    <source>
        <dbReference type="ARBA" id="ARBA00022912"/>
    </source>
</evidence>
<evidence type="ECO:0000256" key="1">
    <source>
        <dbReference type="ARBA" id="ARBA00005750"/>
    </source>
</evidence>
<dbReference type="InterPro" id="IPR016195">
    <property type="entry name" value="Pol/histidinol_Pase-like"/>
</dbReference>
<reference evidence="6 7" key="1">
    <citation type="submission" date="2016-05" db="EMBL/GenBank/DDBJ databases">
        <title>Microbial solvent formation.</title>
        <authorList>
            <person name="Poehlein A."/>
            <person name="Montoya Solano J.D."/>
            <person name="Flitsch S."/>
            <person name="Krabben P."/>
            <person name="Duerre P."/>
            <person name="Daniel R."/>
        </authorList>
    </citation>
    <scope>NUCLEOTIDE SEQUENCE [LARGE SCALE GENOMIC DNA]</scope>
    <source>
        <strain evidence="6 7">DSM 2619</strain>
    </source>
</reference>
<organism evidence="6 7">
    <name type="scientific">Clostridium puniceum</name>
    <dbReference type="NCBI Taxonomy" id="29367"/>
    <lineage>
        <taxon>Bacteria</taxon>
        <taxon>Bacillati</taxon>
        <taxon>Bacillota</taxon>
        <taxon>Clostridia</taxon>
        <taxon>Eubacteriales</taxon>
        <taxon>Clostridiaceae</taxon>
        <taxon>Clostridium</taxon>
    </lineage>
</organism>
<dbReference type="GO" id="GO:0030145">
    <property type="term" value="F:manganese ion binding"/>
    <property type="evidence" value="ECO:0007669"/>
    <property type="project" value="InterPro"/>
</dbReference>
<evidence type="ECO:0000256" key="3">
    <source>
        <dbReference type="ARBA" id="ARBA00022801"/>
    </source>
</evidence>
<evidence type="ECO:0000256" key="2">
    <source>
        <dbReference type="ARBA" id="ARBA00013064"/>
    </source>
</evidence>
<comment type="catalytic activity">
    <reaction evidence="5">
        <text>O-phospho-L-tyrosyl-[protein] + H2O = L-tyrosyl-[protein] + phosphate</text>
        <dbReference type="Rhea" id="RHEA:10684"/>
        <dbReference type="Rhea" id="RHEA-COMP:10136"/>
        <dbReference type="Rhea" id="RHEA-COMP:20101"/>
        <dbReference type="ChEBI" id="CHEBI:15377"/>
        <dbReference type="ChEBI" id="CHEBI:43474"/>
        <dbReference type="ChEBI" id="CHEBI:46858"/>
        <dbReference type="ChEBI" id="CHEBI:61978"/>
        <dbReference type="EC" id="3.1.3.48"/>
    </reaction>
</comment>
<evidence type="ECO:0000313" key="7">
    <source>
        <dbReference type="Proteomes" id="UP000190890"/>
    </source>
</evidence>
<dbReference type="RefSeq" id="WP_077848116.1">
    <property type="nucleotide sequence ID" value="NZ_LZZM01000180.1"/>
</dbReference>
<keyword evidence="3 6" id="KW-0378">Hydrolase</keyword>
<dbReference type="EC" id="3.1.3.48" evidence="2"/>
<name>A0A1S8TDW5_9CLOT</name>
<dbReference type="STRING" id="29367.CLPUN_30430"/>
<dbReference type="SUPFAM" id="SSF89550">
    <property type="entry name" value="PHP domain-like"/>
    <property type="match status" value="1"/>
</dbReference>
<dbReference type="Proteomes" id="UP000190890">
    <property type="component" value="Unassembled WGS sequence"/>
</dbReference>
<evidence type="ECO:0000256" key="5">
    <source>
        <dbReference type="ARBA" id="ARBA00051722"/>
    </source>
</evidence>
<dbReference type="PANTHER" id="PTHR39181:SF1">
    <property type="entry name" value="TYROSINE-PROTEIN PHOSPHATASE YWQE"/>
    <property type="match status" value="1"/>
</dbReference>
<comment type="similarity">
    <text evidence="1">Belongs to the metallo-dependent hydrolases superfamily. CpsB/CapC family.</text>
</comment>
<dbReference type="InterPro" id="IPR016667">
    <property type="entry name" value="Caps_polysacc_synth_CpsB/CapC"/>
</dbReference>
<dbReference type="Pfam" id="PF19567">
    <property type="entry name" value="CpsB_CapC"/>
    <property type="match status" value="1"/>
</dbReference>
<dbReference type="GO" id="GO:0004725">
    <property type="term" value="F:protein tyrosine phosphatase activity"/>
    <property type="evidence" value="ECO:0007669"/>
    <property type="project" value="UniProtKB-EC"/>
</dbReference>
<keyword evidence="7" id="KW-1185">Reference proteome</keyword>
<accession>A0A1S8TDW5</accession>
<dbReference type="AlphaFoldDB" id="A0A1S8TDW5"/>
<proteinExistence type="inferred from homology"/>
<dbReference type="EMBL" id="LZZM01000180">
    <property type="protein sequence ID" value="OOM75809.1"/>
    <property type="molecule type" value="Genomic_DNA"/>
</dbReference>
<dbReference type="PIRSF" id="PIRSF016557">
    <property type="entry name" value="Caps_synth_CpsB"/>
    <property type="match status" value="1"/>
</dbReference>
<dbReference type="OrthoDB" id="9788539at2"/>
<evidence type="ECO:0000313" key="6">
    <source>
        <dbReference type="EMBL" id="OOM75809.1"/>
    </source>
</evidence>
<dbReference type="Gene3D" id="3.20.20.140">
    <property type="entry name" value="Metal-dependent hydrolases"/>
    <property type="match status" value="1"/>
</dbReference>